<protein>
    <recommendedName>
        <fullName evidence="5">Pre-peptidase C-terminal domain-containing protein</fullName>
    </recommendedName>
</protein>
<accession>A0A1I2YKT0</accession>
<feature type="signal peptide" evidence="2">
    <location>
        <begin position="1"/>
        <end position="27"/>
    </location>
</feature>
<evidence type="ECO:0000256" key="2">
    <source>
        <dbReference type="SAM" id="SignalP"/>
    </source>
</evidence>
<sequence length="453" mass="46810">MKRFGRVAGVAAFAILAGGMASTSASAAPPTTQTSFHAGLQCSGTTTTGEAVFVTAGASSDFGDFAYAAVGPDDAPVLNAYGIGSWNDGSPSYELDVYDAEGEPAGSGAFTATTTVTAQVETDGRNDNGNQHVKSHTVASTLAVRPTLVLPRYTIASLDCTGTSTLVTYRSNSPAATVRSERQLFDSVRCEGNAVVGLFGPAEGEYFLSVDVEHDGRQYNLFGPVEPVDEFVATLPLRDSETAEVIANVPVSVTARPTGETTTSVLRTSKARVVQKVTPYAVTAQADLPWGSVDATCEHLEILTREKISAAEGPKPGGPAPGNDTFATAAALRPGTTVHTSTRGAVEEAEADMPCAAGPVSRTLWYAVQGTGGILHLDTAGSDFDTVLAVYTATDDGLEPVACNDEDGPGFPLPPTTLQARVDLGTTAGTTYYVQVGGLYGDYGRLVLTATAD</sequence>
<evidence type="ECO:0008006" key="5">
    <source>
        <dbReference type="Google" id="ProtNLM"/>
    </source>
</evidence>
<dbReference type="EMBL" id="FOOI01000014">
    <property type="protein sequence ID" value="SFH26264.1"/>
    <property type="molecule type" value="Genomic_DNA"/>
</dbReference>
<dbReference type="AlphaFoldDB" id="A0A1I2YKT0"/>
<evidence type="ECO:0000313" key="3">
    <source>
        <dbReference type="EMBL" id="SFH26264.1"/>
    </source>
</evidence>
<feature type="region of interest" description="Disordered" evidence="1">
    <location>
        <begin position="308"/>
        <end position="327"/>
    </location>
</feature>
<organism evidence="3 4">
    <name type="scientific">Actinopolymorpha cephalotaxi</name>
    <dbReference type="NCBI Taxonomy" id="504797"/>
    <lineage>
        <taxon>Bacteria</taxon>
        <taxon>Bacillati</taxon>
        <taxon>Actinomycetota</taxon>
        <taxon>Actinomycetes</taxon>
        <taxon>Propionibacteriales</taxon>
        <taxon>Actinopolymorphaceae</taxon>
        <taxon>Actinopolymorpha</taxon>
    </lineage>
</organism>
<dbReference type="Proteomes" id="UP000199052">
    <property type="component" value="Unassembled WGS sequence"/>
</dbReference>
<feature type="chain" id="PRO_5011693115" description="Pre-peptidase C-terminal domain-containing protein" evidence="2">
    <location>
        <begin position="28"/>
        <end position="453"/>
    </location>
</feature>
<dbReference type="STRING" id="504797.SAMN05421678_114155"/>
<dbReference type="OrthoDB" id="5116909at2"/>
<reference evidence="3 4" key="1">
    <citation type="submission" date="2016-10" db="EMBL/GenBank/DDBJ databases">
        <authorList>
            <person name="de Groot N.N."/>
        </authorList>
    </citation>
    <scope>NUCLEOTIDE SEQUENCE [LARGE SCALE GENOMIC DNA]</scope>
    <source>
        <strain evidence="3 4">CPCC 202808</strain>
    </source>
</reference>
<evidence type="ECO:0000256" key="1">
    <source>
        <dbReference type="SAM" id="MobiDB-lite"/>
    </source>
</evidence>
<proteinExistence type="predicted"/>
<dbReference type="RefSeq" id="WP_092886566.1">
    <property type="nucleotide sequence ID" value="NZ_JACBZA010000001.1"/>
</dbReference>
<evidence type="ECO:0000313" key="4">
    <source>
        <dbReference type="Proteomes" id="UP000199052"/>
    </source>
</evidence>
<dbReference type="Gene3D" id="2.60.120.380">
    <property type="match status" value="1"/>
</dbReference>
<keyword evidence="2" id="KW-0732">Signal</keyword>
<name>A0A1I2YKT0_9ACTN</name>
<gene>
    <name evidence="3" type="ORF">SAMN05421678_114155</name>
</gene>